<keyword evidence="3" id="KW-0235">DNA replication</keyword>
<evidence type="ECO:0000256" key="7">
    <source>
        <dbReference type="ARBA" id="ARBA00022840"/>
    </source>
</evidence>
<dbReference type="InterPro" id="IPR016136">
    <property type="entry name" value="DNA_helicase_N/primase_C"/>
</dbReference>
<dbReference type="Gene3D" id="3.40.50.300">
    <property type="entry name" value="P-loop containing nucleotide triphosphate hydrolases"/>
    <property type="match status" value="1"/>
</dbReference>
<dbReference type="InterPro" id="IPR027417">
    <property type="entry name" value="P-loop_NTPase"/>
</dbReference>
<gene>
    <name evidence="13" type="ORF">HWI92_01950</name>
</gene>
<protein>
    <recommendedName>
        <fullName evidence="10">DNA 5'-3' helicase</fullName>
        <ecNumber evidence="10">5.6.2.3</ecNumber>
    </recommendedName>
</protein>
<dbReference type="PANTHER" id="PTHR30153:SF2">
    <property type="entry name" value="REPLICATIVE DNA HELICASE"/>
    <property type="match status" value="1"/>
</dbReference>
<accession>A0ABX7I166</accession>
<dbReference type="Pfam" id="PF00772">
    <property type="entry name" value="DnaB"/>
    <property type="match status" value="1"/>
</dbReference>
<evidence type="ECO:0000256" key="1">
    <source>
        <dbReference type="ARBA" id="ARBA00008428"/>
    </source>
</evidence>
<organism evidence="13 14">
    <name type="scientific">Dyadobacter sandarakinus</name>
    <dbReference type="NCBI Taxonomy" id="2747268"/>
    <lineage>
        <taxon>Bacteria</taxon>
        <taxon>Pseudomonadati</taxon>
        <taxon>Bacteroidota</taxon>
        <taxon>Cytophagia</taxon>
        <taxon>Cytophagales</taxon>
        <taxon>Spirosomataceae</taxon>
        <taxon>Dyadobacter</taxon>
    </lineage>
</organism>
<evidence type="ECO:0000256" key="5">
    <source>
        <dbReference type="ARBA" id="ARBA00022801"/>
    </source>
</evidence>
<name>A0ABX7I166_9BACT</name>
<keyword evidence="7" id="KW-0067">ATP-binding</keyword>
<proteinExistence type="inferred from homology"/>
<evidence type="ECO:0000256" key="10">
    <source>
        <dbReference type="ARBA" id="ARBA00044969"/>
    </source>
</evidence>
<evidence type="ECO:0000256" key="4">
    <source>
        <dbReference type="ARBA" id="ARBA00022741"/>
    </source>
</evidence>
<dbReference type="Pfam" id="PF03796">
    <property type="entry name" value="DnaB_C"/>
    <property type="match status" value="1"/>
</dbReference>
<dbReference type="SUPFAM" id="SSF48024">
    <property type="entry name" value="N-terminal domain of DnaB helicase"/>
    <property type="match status" value="1"/>
</dbReference>
<dbReference type="EMBL" id="CP056775">
    <property type="protein sequence ID" value="QRQ99768.1"/>
    <property type="molecule type" value="Genomic_DNA"/>
</dbReference>
<evidence type="ECO:0000256" key="2">
    <source>
        <dbReference type="ARBA" id="ARBA00022515"/>
    </source>
</evidence>
<keyword evidence="5" id="KW-0378">Hydrolase</keyword>
<evidence type="ECO:0000256" key="6">
    <source>
        <dbReference type="ARBA" id="ARBA00022806"/>
    </source>
</evidence>
<evidence type="ECO:0000313" key="13">
    <source>
        <dbReference type="EMBL" id="QRQ99768.1"/>
    </source>
</evidence>
<comment type="catalytic activity">
    <reaction evidence="11">
        <text>ATP + H2O = ADP + phosphate + H(+)</text>
        <dbReference type="Rhea" id="RHEA:13065"/>
        <dbReference type="ChEBI" id="CHEBI:15377"/>
        <dbReference type="ChEBI" id="CHEBI:15378"/>
        <dbReference type="ChEBI" id="CHEBI:30616"/>
        <dbReference type="ChEBI" id="CHEBI:43474"/>
        <dbReference type="ChEBI" id="CHEBI:456216"/>
        <dbReference type="EC" id="5.6.2.3"/>
    </reaction>
</comment>
<evidence type="ECO:0000256" key="3">
    <source>
        <dbReference type="ARBA" id="ARBA00022705"/>
    </source>
</evidence>
<dbReference type="InterPro" id="IPR007694">
    <property type="entry name" value="DNA_helicase_DnaB-like_C"/>
</dbReference>
<dbReference type="SUPFAM" id="SSF52540">
    <property type="entry name" value="P-loop containing nucleoside triphosphate hydrolases"/>
    <property type="match status" value="1"/>
</dbReference>
<keyword evidence="6" id="KW-0347">Helicase</keyword>
<evidence type="ECO:0000256" key="9">
    <source>
        <dbReference type="ARBA" id="ARBA00023235"/>
    </source>
</evidence>
<keyword evidence="8" id="KW-0238">DNA-binding</keyword>
<dbReference type="Proteomes" id="UP000612680">
    <property type="component" value="Chromosome"/>
</dbReference>
<evidence type="ECO:0000259" key="12">
    <source>
        <dbReference type="PROSITE" id="PS51199"/>
    </source>
</evidence>
<dbReference type="InterPro" id="IPR007693">
    <property type="entry name" value="DNA_helicase_DnaB-like_N"/>
</dbReference>
<keyword evidence="2" id="KW-0639">Primosome</keyword>
<dbReference type="RefSeq" id="WP_204660530.1">
    <property type="nucleotide sequence ID" value="NZ_CP056775.1"/>
</dbReference>
<sequence>MNQILPPHDTDIEKDVLSVMCNRPELIYQVENILNTECFYRMDHQYLFDVIMNIHNSGSSVTQSAILHQIVPTGKKDILATYQEIKKFFTSDRHLASNAEVLVELSTKRALLVKAYELLGMIEKNAQIEDIEREVSEATNIVISRNTNTEPILMGEAVDGMLELMNREKTEGISGITTGVSILDSITGGWEFDDKVIIAGRPGMGKTAVATYHANVAAAAGNPTAFVSLEVRPSKLASRMISNSSGFSASDITKGRLADNQKKIVVERGNSARKLPLYFYDNTRSRDINDITRTLRSWHRKYGLKIVFIDYIGLICDRTVKNRSDKTAVTESVQSKLTELGDQLGIPLIIFSQLNRENESKSDKRPTLNNLKSSGKLEEDATRVIFLYRQDYYDANESDSRGVDFIPSHNIEYIFAKNREGELGPVELKCNVALNRVYEISRVPAAQPQLNGFQKNESLNGHSHSFN</sequence>
<dbReference type="Gene3D" id="1.10.860.10">
    <property type="entry name" value="DNAb Helicase, Chain A"/>
    <property type="match status" value="1"/>
</dbReference>
<dbReference type="EC" id="5.6.2.3" evidence="10"/>
<reference evidence="13 14" key="1">
    <citation type="submission" date="2020-06" db="EMBL/GenBank/DDBJ databases">
        <title>Dyadobacter sandarakinus sp. nov., isolated from the soil of the Arctic Yellow River Station.</title>
        <authorList>
            <person name="Zhang Y."/>
            <person name="Peng F."/>
        </authorList>
    </citation>
    <scope>NUCLEOTIDE SEQUENCE [LARGE SCALE GENOMIC DNA]</scope>
    <source>
        <strain evidence="13 14">Q3-56</strain>
    </source>
</reference>
<dbReference type="PROSITE" id="PS51199">
    <property type="entry name" value="SF4_HELICASE"/>
    <property type="match status" value="1"/>
</dbReference>
<keyword evidence="9" id="KW-0413">Isomerase</keyword>
<evidence type="ECO:0000256" key="11">
    <source>
        <dbReference type="ARBA" id="ARBA00048954"/>
    </source>
</evidence>
<dbReference type="InterPro" id="IPR036185">
    <property type="entry name" value="DNA_heli_DnaB-like_N_sf"/>
</dbReference>
<dbReference type="PANTHER" id="PTHR30153">
    <property type="entry name" value="REPLICATIVE DNA HELICASE DNAB"/>
    <property type="match status" value="1"/>
</dbReference>
<comment type="similarity">
    <text evidence="1">Belongs to the helicase family. DnaB subfamily.</text>
</comment>
<feature type="domain" description="SF4 helicase" evidence="12">
    <location>
        <begin position="169"/>
        <end position="444"/>
    </location>
</feature>
<keyword evidence="4" id="KW-0547">Nucleotide-binding</keyword>
<keyword evidence="14" id="KW-1185">Reference proteome</keyword>
<evidence type="ECO:0000313" key="14">
    <source>
        <dbReference type="Proteomes" id="UP000612680"/>
    </source>
</evidence>
<evidence type="ECO:0000256" key="8">
    <source>
        <dbReference type="ARBA" id="ARBA00023125"/>
    </source>
</evidence>